<accession>A0A8J5MQU4</accession>
<dbReference type="EC" id="2.4.1.-" evidence="10"/>
<evidence type="ECO:0000256" key="5">
    <source>
        <dbReference type="ARBA" id="ARBA00022692"/>
    </source>
</evidence>
<dbReference type="EMBL" id="JAHLQT010031306">
    <property type="protein sequence ID" value="KAG7160493.1"/>
    <property type="molecule type" value="Genomic_DNA"/>
</dbReference>
<dbReference type="Gene3D" id="3.90.550.50">
    <property type="match status" value="1"/>
</dbReference>
<evidence type="ECO:0000256" key="8">
    <source>
        <dbReference type="ARBA" id="ARBA00023034"/>
    </source>
</evidence>
<gene>
    <name evidence="11" type="primary">brn-L</name>
    <name evidence="11" type="ORF">Hamer_G001766</name>
</gene>
<dbReference type="PANTHER" id="PTHR11214:SF349">
    <property type="entry name" value="BETA-1,3-GALACTOSYLTRANSFERASE BRN"/>
    <property type="match status" value="1"/>
</dbReference>
<evidence type="ECO:0000256" key="3">
    <source>
        <dbReference type="ARBA" id="ARBA00022676"/>
    </source>
</evidence>
<reference evidence="11" key="1">
    <citation type="journal article" date="2021" name="Sci. Adv.">
        <title>The American lobster genome reveals insights on longevity, neural, and immune adaptations.</title>
        <authorList>
            <person name="Polinski J.M."/>
            <person name="Zimin A.V."/>
            <person name="Clark K.F."/>
            <person name="Kohn A.B."/>
            <person name="Sadowski N."/>
            <person name="Timp W."/>
            <person name="Ptitsyn A."/>
            <person name="Khanna P."/>
            <person name="Romanova D.Y."/>
            <person name="Williams P."/>
            <person name="Greenwood S.J."/>
            <person name="Moroz L.L."/>
            <person name="Walt D.R."/>
            <person name="Bodnar A.G."/>
        </authorList>
    </citation>
    <scope>NUCLEOTIDE SEQUENCE</scope>
    <source>
        <strain evidence="11">GMGI-L3</strain>
    </source>
</reference>
<name>A0A8J5MQU4_HOMAM</name>
<evidence type="ECO:0000256" key="4">
    <source>
        <dbReference type="ARBA" id="ARBA00022679"/>
    </source>
</evidence>
<keyword evidence="3 10" id="KW-0328">Glycosyltransferase</keyword>
<dbReference type="GO" id="GO:0016758">
    <property type="term" value="F:hexosyltransferase activity"/>
    <property type="evidence" value="ECO:0007669"/>
    <property type="project" value="InterPro"/>
</dbReference>
<evidence type="ECO:0000256" key="6">
    <source>
        <dbReference type="ARBA" id="ARBA00022968"/>
    </source>
</evidence>
<evidence type="ECO:0000256" key="2">
    <source>
        <dbReference type="ARBA" id="ARBA00008661"/>
    </source>
</evidence>
<keyword evidence="6" id="KW-0735">Signal-anchor</keyword>
<evidence type="ECO:0000256" key="7">
    <source>
        <dbReference type="ARBA" id="ARBA00022989"/>
    </source>
</evidence>
<evidence type="ECO:0000256" key="10">
    <source>
        <dbReference type="RuleBase" id="RU363063"/>
    </source>
</evidence>
<evidence type="ECO:0000313" key="12">
    <source>
        <dbReference type="Proteomes" id="UP000747542"/>
    </source>
</evidence>
<comment type="similarity">
    <text evidence="2 10">Belongs to the glycosyltransferase 31 family.</text>
</comment>
<dbReference type="GO" id="GO:0006493">
    <property type="term" value="P:protein O-linked glycosylation"/>
    <property type="evidence" value="ECO:0007669"/>
    <property type="project" value="TreeGrafter"/>
</dbReference>
<keyword evidence="12" id="KW-1185">Reference proteome</keyword>
<dbReference type="PANTHER" id="PTHR11214">
    <property type="entry name" value="BETA-1,3-N-ACETYLGLUCOSAMINYLTRANSFERASE"/>
    <property type="match status" value="1"/>
</dbReference>
<dbReference type="InterPro" id="IPR002659">
    <property type="entry name" value="Glyco_trans_31"/>
</dbReference>
<evidence type="ECO:0000313" key="11">
    <source>
        <dbReference type="EMBL" id="KAG7160493.1"/>
    </source>
</evidence>
<dbReference type="GO" id="GO:0000139">
    <property type="term" value="C:Golgi membrane"/>
    <property type="evidence" value="ECO:0007669"/>
    <property type="project" value="UniProtKB-SubCell"/>
</dbReference>
<dbReference type="Pfam" id="PF01762">
    <property type="entry name" value="Galactosyl_T"/>
    <property type="match status" value="1"/>
</dbReference>
<keyword evidence="4" id="KW-0808">Transferase</keyword>
<dbReference type="AlphaFoldDB" id="A0A8J5MQU4"/>
<sequence length="335" mass="40241">MMYLTRRSKMYRRKCSVSWAWIYYTHWGTFHTLQPLIAQLKAGEDVAVKPVNEFYYSYTYLNVEKCEAKDSIRLMYVVKSALQNFDKRMGIRNSWGFESRFSDVEIRTVFLVGMKPDEPHLQKLLAKEVEEHKDIIQANFSDSYYNNTLKTMMGLHWTYCYCQKVKYFLFVDDDYYVSTRNMLRFLRDPANYPNYLENYVVSAVNEYKEYLYAGYVFENAHPIRWVFSKWYVSLDEYPYSEWPPYVTAGAYVLSRKSLEDLYFGSIYTNKFRFDDIFLGMAAKYASIKPFHHKEFYFYRKLYDKEGYKWVIASHGFDDPKELQEVWSEQRSAGNA</sequence>
<keyword evidence="9" id="KW-0472">Membrane</keyword>
<evidence type="ECO:0000256" key="1">
    <source>
        <dbReference type="ARBA" id="ARBA00004323"/>
    </source>
</evidence>
<keyword evidence="7" id="KW-1133">Transmembrane helix</keyword>
<dbReference type="GO" id="GO:0008194">
    <property type="term" value="F:UDP-glycosyltransferase activity"/>
    <property type="evidence" value="ECO:0007669"/>
    <property type="project" value="TreeGrafter"/>
</dbReference>
<dbReference type="Proteomes" id="UP000747542">
    <property type="component" value="Unassembled WGS sequence"/>
</dbReference>
<proteinExistence type="inferred from homology"/>
<protein>
    <recommendedName>
        <fullName evidence="10">Hexosyltransferase</fullName>
        <ecNumber evidence="10">2.4.1.-</ecNumber>
    </recommendedName>
</protein>
<dbReference type="FunFam" id="3.90.550.50:FF:000042">
    <property type="entry name" value="Hexosyltransferase"/>
    <property type="match status" value="1"/>
</dbReference>
<organism evidence="11 12">
    <name type="scientific">Homarus americanus</name>
    <name type="common">American lobster</name>
    <dbReference type="NCBI Taxonomy" id="6706"/>
    <lineage>
        <taxon>Eukaryota</taxon>
        <taxon>Metazoa</taxon>
        <taxon>Ecdysozoa</taxon>
        <taxon>Arthropoda</taxon>
        <taxon>Crustacea</taxon>
        <taxon>Multicrustacea</taxon>
        <taxon>Malacostraca</taxon>
        <taxon>Eumalacostraca</taxon>
        <taxon>Eucarida</taxon>
        <taxon>Decapoda</taxon>
        <taxon>Pleocyemata</taxon>
        <taxon>Astacidea</taxon>
        <taxon>Nephropoidea</taxon>
        <taxon>Nephropidae</taxon>
        <taxon>Homarus</taxon>
    </lineage>
</organism>
<comment type="subcellular location">
    <subcellularLocation>
        <location evidence="1 10">Golgi apparatus membrane</location>
        <topology evidence="1 10">Single-pass type II membrane protein</topology>
    </subcellularLocation>
</comment>
<keyword evidence="8 10" id="KW-0333">Golgi apparatus</keyword>
<keyword evidence="5" id="KW-0812">Transmembrane</keyword>
<comment type="caution">
    <text evidence="11">The sequence shown here is derived from an EMBL/GenBank/DDBJ whole genome shotgun (WGS) entry which is preliminary data.</text>
</comment>
<evidence type="ECO:0000256" key="9">
    <source>
        <dbReference type="ARBA" id="ARBA00023136"/>
    </source>
</evidence>